<organism evidence="4 5">
    <name type="scientific">Lipomyces starkeyi NRRL Y-11557</name>
    <dbReference type="NCBI Taxonomy" id="675824"/>
    <lineage>
        <taxon>Eukaryota</taxon>
        <taxon>Fungi</taxon>
        <taxon>Dikarya</taxon>
        <taxon>Ascomycota</taxon>
        <taxon>Saccharomycotina</taxon>
        <taxon>Lipomycetes</taxon>
        <taxon>Lipomycetales</taxon>
        <taxon>Lipomycetaceae</taxon>
        <taxon>Lipomyces</taxon>
    </lineage>
</organism>
<dbReference type="GO" id="GO:0005697">
    <property type="term" value="C:telomerase holoenzyme complex"/>
    <property type="evidence" value="ECO:0007669"/>
    <property type="project" value="TreeGrafter"/>
</dbReference>
<feature type="region of interest" description="Disordered" evidence="2">
    <location>
        <begin position="57"/>
        <end position="84"/>
    </location>
</feature>
<dbReference type="Pfam" id="PF10373">
    <property type="entry name" value="EST1_DNA_bind"/>
    <property type="match status" value="1"/>
</dbReference>
<proteinExistence type="predicted"/>
<sequence length="972" mass="109041">MHHHHHHQQQQLQQQEHQGAVDDALLRAGTIRVPFGGTHNTTGQYYVFPNARVPAPHSLSDQPNIPSSASANNKPQGASRRRNRRAYQLTSAFGQQEQKDPDYDRSMPLQALDESGEVHPNMTASGSTLATVNAVPYGMKSSGELPSGPRQLYDPKTDPIPAYTKPQSQTQLQQSKDESGSNHGNTGIGGGRRRNRDRDRRNKRRGDSDRDGNAREAKANDTKANAGSQTGGHEINRRFGGKLYNPDSEIEEIVEGSNVKMGAPNNAGGGGRSRGRDRNTRHRGGHTESHKLHEPAPAIASASQTRESGKIMLLKNPNSETVSKSTRSKIAPQLEYHRDTPQEIEQKVRSVYGKIVYLEGQCIEIDTQQESYAWNHQSEFDESLWWDLIRLHERLIEEYEEFLFACHMVNATPAIQNLPKKYKIPSRMWRNGVSRLIELLRAFLPDSFDSLVSFIYFTYKILTRLYEFIPTEEETWLECLGDLARCRMAIETNWDDRKIWQEDAFAWYAQCSYLTPGVGRLYHHLAVCSEPMLLDQLYYNCKSLMARAPFTLTRESMLPLFGAAFDSYSKDANKAQLAFARAHGMQFTRIQLDELPNTCEDFLRLVNRPAAWNADGIKYAIANVACLYQYGHKDNLLKQLIGFPRKSSDSESATGHASSAICPTELGKSLTSSMSSTCTATSSALSMSTSSTRPTQDDDLLSSFAELAVDSTSDSTMTPELSSSSSSSGTLATGSALPPPLTLGAYVRSDKYKAGSAALSQAKQLAFSTLKLALTIGSAEHYPHIFAWMVFLDYIRDFKYAATELFLVNAEAGDFETAFPWQELLHFLKTMTYIADSDTVYEWKCFPSSKPLCEDWALQGLDWASHFPWIADETEQTEDYFERDFDYDELQKERIHGYVGPPSNAGEQQADDVARVDRILWLGFRLAMSGQWFEYNAATKQFSLTEKFQARLSSASLRGQEQFDEDIDVPAG</sequence>
<dbReference type="SUPFAM" id="SSF48452">
    <property type="entry name" value="TPR-like"/>
    <property type="match status" value="1"/>
</dbReference>
<dbReference type="GO" id="GO:0042162">
    <property type="term" value="F:telomeric DNA binding"/>
    <property type="evidence" value="ECO:0007669"/>
    <property type="project" value="TreeGrafter"/>
</dbReference>
<feature type="compositionally biased region" description="Low complexity" evidence="2">
    <location>
        <begin position="721"/>
        <end position="734"/>
    </location>
</feature>
<feature type="region of interest" description="Disordered" evidence="2">
    <location>
        <begin position="256"/>
        <end position="306"/>
    </location>
</feature>
<feature type="compositionally biased region" description="Basic and acidic residues" evidence="2">
    <location>
        <begin position="285"/>
        <end position="294"/>
    </location>
</feature>
<dbReference type="Proteomes" id="UP000094385">
    <property type="component" value="Unassembled WGS sequence"/>
</dbReference>
<feature type="compositionally biased region" description="Polar residues" evidence="2">
    <location>
        <begin position="711"/>
        <end position="720"/>
    </location>
</feature>
<feature type="domain" description="DNA/RNA-binding" evidence="3">
    <location>
        <begin position="505"/>
        <end position="575"/>
    </location>
</feature>
<reference evidence="4 5" key="1">
    <citation type="journal article" date="2016" name="Proc. Natl. Acad. Sci. U.S.A.">
        <title>Comparative genomics of biotechnologically important yeasts.</title>
        <authorList>
            <person name="Riley R."/>
            <person name="Haridas S."/>
            <person name="Wolfe K.H."/>
            <person name="Lopes M.R."/>
            <person name="Hittinger C.T."/>
            <person name="Goeker M."/>
            <person name="Salamov A.A."/>
            <person name="Wisecaver J.H."/>
            <person name="Long T.M."/>
            <person name="Calvey C.H."/>
            <person name="Aerts A.L."/>
            <person name="Barry K.W."/>
            <person name="Choi C."/>
            <person name="Clum A."/>
            <person name="Coughlan A.Y."/>
            <person name="Deshpande S."/>
            <person name="Douglass A.P."/>
            <person name="Hanson S.J."/>
            <person name="Klenk H.-P."/>
            <person name="LaButti K.M."/>
            <person name="Lapidus A."/>
            <person name="Lindquist E.A."/>
            <person name="Lipzen A.M."/>
            <person name="Meier-Kolthoff J.P."/>
            <person name="Ohm R.A."/>
            <person name="Otillar R.P."/>
            <person name="Pangilinan J.L."/>
            <person name="Peng Y."/>
            <person name="Rokas A."/>
            <person name="Rosa C.A."/>
            <person name="Scheuner C."/>
            <person name="Sibirny A.A."/>
            <person name="Slot J.C."/>
            <person name="Stielow J.B."/>
            <person name="Sun H."/>
            <person name="Kurtzman C.P."/>
            <person name="Blackwell M."/>
            <person name="Grigoriev I.V."/>
            <person name="Jeffries T.W."/>
        </authorList>
    </citation>
    <scope>NUCLEOTIDE SEQUENCE [LARGE SCALE GENOMIC DNA]</scope>
    <source>
        <strain evidence="4 5">NRRL Y-11557</strain>
    </source>
</reference>
<comment type="function">
    <text evidence="1">Plays a role in nonsense-mediated mRNA decay.</text>
</comment>
<gene>
    <name evidence="4" type="ORF">LIPSTDRAFT_63895</name>
</gene>
<dbReference type="GO" id="GO:0070034">
    <property type="term" value="F:telomerase RNA binding"/>
    <property type="evidence" value="ECO:0007669"/>
    <property type="project" value="TreeGrafter"/>
</dbReference>
<dbReference type="InterPro" id="IPR045153">
    <property type="entry name" value="Est1/Ebs1-like"/>
</dbReference>
<evidence type="ECO:0000256" key="2">
    <source>
        <dbReference type="SAM" id="MobiDB-lite"/>
    </source>
</evidence>
<dbReference type="STRING" id="675824.A0A1E3Q660"/>
<feature type="region of interest" description="Disordered" evidence="2">
    <location>
        <begin position="711"/>
        <end position="734"/>
    </location>
</feature>
<dbReference type="PANTHER" id="PTHR15696">
    <property type="entry name" value="SMG-7 SUPPRESSOR WITH MORPHOLOGICAL EFFECT ON GENITALIA PROTEIN 7"/>
    <property type="match status" value="1"/>
</dbReference>
<dbReference type="OrthoDB" id="2017974at2759"/>
<evidence type="ECO:0000256" key="1">
    <source>
        <dbReference type="RuleBase" id="RU369098"/>
    </source>
</evidence>
<name>A0A1E3Q660_LIPST</name>
<dbReference type="PANTHER" id="PTHR15696:SF0">
    <property type="entry name" value="TELOMERASE-BINDING PROTEIN EST1A"/>
    <property type="match status" value="1"/>
</dbReference>
<dbReference type="AlphaFoldDB" id="A0A1E3Q660"/>
<feature type="compositionally biased region" description="Basic and acidic residues" evidence="2">
    <location>
        <begin position="196"/>
        <end position="221"/>
    </location>
</feature>
<feature type="region of interest" description="Disordered" evidence="2">
    <location>
        <begin position="140"/>
        <end position="243"/>
    </location>
</feature>
<dbReference type="InterPro" id="IPR018834">
    <property type="entry name" value="DNA/RNA-bd_Est1-type"/>
</dbReference>
<keyword evidence="1" id="KW-0866">Nonsense-mediated mRNA decay</keyword>
<feature type="compositionally biased region" description="Basic residues" evidence="2">
    <location>
        <begin position="273"/>
        <end position="284"/>
    </location>
</feature>
<protein>
    <recommendedName>
        <fullName evidence="1">Nonsense-mediated mRNA decay factor</fullName>
    </recommendedName>
</protein>
<evidence type="ECO:0000259" key="3">
    <source>
        <dbReference type="Pfam" id="PF10373"/>
    </source>
</evidence>
<feature type="compositionally biased region" description="Polar residues" evidence="2">
    <location>
        <begin position="165"/>
        <end position="174"/>
    </location>
</feature>
<dbReference type="GO" id="GO:0000184">
    <property type="term" value="P:nuclear-transcribed mRNA catabolic process, nonsense-mediated decay"/>
    <property type="evidence" value="ECO:0007669"/>
    <property type="project" value="UniProtKB-KW"/>
</dbReference>
<dbReference type="EMBL" id="KV454295">
    <property type="protein sequence ID" value="ODQ72632.1"/>
    <property type="molecule type" value="Genomic_DNA"/>
</dbReference>
<feature type="compositionally biased region" description="Polar residues" evidence="2">
    <location>
        <begin position="59"/>
        <end position="76"/>
    </location>
</feature>
<evidence type="ECO:0000313" key="4">
    <source>
        <dbReference type="EMBL" id="ODQ72632.1"/>
    </source>
</evidence>
<evidence type="ECO:0000313" key="5">
    <source>
        <dbReference type="Proteomes" id="UP000094385"/>
    </source>
</evidence>
<dbReference type="InterPro" id="IPR011990">
    <property type="entry name" value="TPR-like_helical_dom_sf"/>
</dbReference>
<accession>A0A1E3Q660</accession>
<keyword evidence="1" id="KW-0539">Nucleus</keyword>
<keyword evidence="5" id="KW-1185">Reference proteome</keyword>
<dbReference type="Gene3D" id="1.25.40.10">
    <property type="entry name" value="Tetratricopeptide repeat domain"/>
    <property type="match status" value="1"/>
</dbReference>
<comment type="subcellular location">
    <subcellularLocation>
        <location evidence="1">Nucleus</location>
    </subcellularLocation>
</comment>